<keyword evidence="2" id="KW-1185">Reference proteome</keyword>
<comment type="caution">
    <text evidence="1">The sequence shown here is derived from an EMBL/GenBank/DDBJ whole genome shotgun (WGS) entry which is preliminary data.</text>
</comment>
<dbReference type="Proteomes" id="UP000828390">
    <property type="component" value="Unassembled WGS sequence"/>
</dbReference>
<dbReference type="AlphaFoldDB" id="A0A9D4EYA1"/>
<accession>A0A9D4EYA1</accession>
<evidence type="ECO:0000313" key="1">
    <source>
        <dbReference type="EMBL" id="KAH3786122.1"/>
    </source>
</evidence>
<reference evidence="1" key="2">
    <citation type="submission" date="2020-11" db="EMBL/GenBank/DDBJ databases">
        <authorList>
            <person name="McCartney M.A."/>
            <person name="Auch B."/>
            <person name="Kono T."/>
            <person name="Mallez S."/>
            <person name="Becker A."/>
            <person name="Gohl D.M."/>
            <person name="Silverstein K.A.T."/>
            <person name="Koren S."/>
            <person name="Bechman K.B."/>
            <person name="Herman A."/>
            <person name="Abrahante J.E."/>
            <person name="Garbe J."/>
        </authorList>
    </citation>
    <scope>NUCLEOTIDE SEQUENCE</scope>
    <source>
        <strain evidence="1">Duluth1</strain>
        <tissue evidence="1">Whole animal</tissue>
    </source>
</reference>
<proteinExistence type="predicted"/>
<evidence type="ECO:0000313" key="2">
    <source>
        <dbReference type="Proteomes" id="UP000828390"/>
    </source>
</evidence>
<sequence length="92" mass="10307">MLVDAEGWAFGGWFAKVLCVRGMFLSGRPFLGFTSLCRKAQFLLMNISLSVKFAAAWSRTDFHHVLRTSAPSSMFNSLAFLIQSSVFFFVSL</sequence>
<protein>
    <submittedName>
        <fullName evidence="1">Uncharacterized protein</fullName>
    </submittedName>
</protein>
<gene>
    <name evidence="1" type="ORF">DPMN_164224</name>
</gene>
<organism evidence="1 2">
    <name type="scientific">Dreissena polymorpha</name>
    <name type="common">Zebra mussel</name>
    <name type="synonym">Mytilus polymorpha</name>
    <dbReference type="NCBI Taxonomy" id="45954"/>
    <lineage>
        <taxon>Eukaryota</taxon>
        <taxon>Metazoa</taxon>
        <taxon>Spiralia</taxon>
        <taxon>Lophotrochozoa</taxon>
        <taxon>Mollusca</taxon>
        <taxon>Bivalvia</taxon>
        <taxon>Autobranchia</taxon>
        <taxon>Heteroconchia</taxon>
        <taxon>Euheterodonta</taxon>
        <taxon>Imparidentia</taxon>
        <taxon>Neoheterodontei</taxon>
        <taxon>Myida</taxon>
        <taxon>Dreissenoidea</taxon>
        <taxon>Dreissenidae</taxon>
        <taxon>Dreissena</taxon>
    </lineage>
</organism>
<reference evidence="1" key="1">
    <citation type="journal article" date="2019" name="bioRxiv">
        <title>The Genome of the Zebra Mussel, Dreissena polymorpha: A Resource for Invasive Species Research.</title>
        <authorList>
            <person name="McCartney M.A."/>
            <person name="Auch B."/>
            <person name="Kono T."/>
            <person name="Mallez S."/>
            <person name="Zhang Y."/>
            <person name="Obille A."/>
            <person name="Becker A."/>
            <person name="Abrahante J.E."/>
            <person name="Garbe J."/>
            <person name="Badalamenti J.P."/>
            <person name="Herman A."/>
            <person name="Mangelson H."/>
            <person name="Liachko I."/>
            <person name="Sullivan S."/>
            <person name="Sone E.D."/>
            <person name="Koren S."/>
            <person name="Silverstein K.A.T."/>
            <person name="Beckman K.B."/>
            <person name="Gohl D.M."/>
        </authorList>
    </citation>
    <scope>NUCLEOTIDE SEQUENCE</scope>
    <source>
        <strain evidence="1">Duluth1</strain>
        <tissue evidence="1">Whole animal</tissue>
    </source>
</reference>
<name>A0A9D4EYA1_DREPO</name>
<dbReference type="EMBL" id="JAIWYP010000008">
    <property type="protein sequence ID" value="KAH3786122.1"/>
    <property type="molecule type" value="Genomic_DNA"/>
</dbReference>